<sequence>MHFWPRGAFRQSLPAHVILSPCVIDGMTCSNPEMDLVMNKPVNGKSSPKSSIATAVAIAKTQEQEQAERRKTAYKLVSLFLALALLAAFALNASAQAPKYDSIPLGVNLDEAQKKAMESSAKAYITARDLSSLDARQQGMAKFYFTKYIPSEITQPRISPESSTLLLDVQKRLASAMRSPSPVAARTVAGWLYTGLKPVATGNYPPAGRISAIMCISRLDSGYANGVPVPNSNVLTDLLPIYRDAKTPDAVRAAALQGIDRYVRYTPIASIAAAGKTALLADMNQLVQADPPAGRDPMAHAYLQRFAVNILSNLSNDANLAKTLVSISTKATAPDLVALHSAAKFGSVESNAVKGVVPTPKDVVKNWSTRAVETMKSEITRLKALNKQGAMMTDTRVKQPLDPEKYLGIKSDDEENKPTTNAMSMEDSMMDSMDSSMMESYGSGMDGMEGMDSMMDGMGGYGMMSGMVAAAKPKPPEVVASLQKLNYMFEQIHLGATGSAQLGTPRNPAGLLAAVDPASKPLVENWLIVLTEVINAVNENKLDNERAYLAALEENVIKLEAFAEAPKAAADPSDTPTIPSGLEDLLGGL</sequence>
<dbReference type="AlphaFoldDB" id="A0A5C6ASQ6"/>
<keyword evidence="2" id="KW-0472">Membrane</keyword>
<keyword evidence="2" id="KW-0812">Transmembrane</keyword>
<evidence type="ECO:0000256" key="1">
    <source>
        <dbReference type="SAM" id="MobiDB-lite"/>
    </source>
</evidence>
<dbReference type="Proteomes" id="UP000320176">
    <property type="component" value="Unassembled WGS sequence"/>
</dbReference>
<accession>A0A5C6ASQ6</accession>
<proteinExistence type="predicted"/>
<keyword evidence="4" id="KW-1185">Reference proteome</keyword>
<evidence type="ECO:0000256" key="2">
    <source>
        <dbReference type="SAM" id="Phobius"/>
    </source>
</evidence>
<feature type="region of interest" description="Disordered" evidence="1">
    <location>
        <begin position="568"/>
        <end position="589"/>
    </location>
</feature>
<gene>
    <name evidence="3" type="ORF">Pla52n_45970</name>
</gene>
<reference evidence="3 4" key="1">
    <citation type="submission" date="2019-02" db="EMBL/GenBank/DDBJ databases">
        <title>Deep-cultivation of Planctomycetes and their phenomic and genomic characterization uncovers novel biology.</title>
        <authorList>
            <person name="Wiegand S."/>
            <person name="Jogler M."/>
            <person name="Boedeker C."/>
            <person name="Pinto D."/>
            <person name="Vollmers J."/>
            <person name="Rivas-Marin E."/>
            <person name="Kohn T."/>
            <person name="Peeters S.H."/>
            <person name="Heuer A."/>
            <person name="Rast P."/>
            <person name="Oberbeckmann S."/>
            <person name="Bunk B."/>
            <person name="Jeske O."/>
            <person name="Meyerdierks A."/>
            <person name="Storesund J.E."/>
            <person name="Kallscheuer N."/>
            <person name="Luecker S."/>
            <person name="Lage O.M."/>
            <person name="Pohl T."/>
            <person name="Merkel B.J."/>
            <person name="Hornburger P."/>
            <person name="Mueller R.-W."/>
            <person name="Bruemmer F."/>
            <person name="Labrenz M."/>
            <person name="Spormann A.M."/>
            <person name="Op Den Camp H."/>
            <person name="Overmann J."/>
            <person name="Amann R."/>
            <person name="Jetten M.S.M."/>
            <person name="Mascher T."/>
            <person name="Medema M.H."/>
            <person name="Devos D.P."/>
            <person name="Kaster A.-K."/>
            <person name="Ovreas L."/>
            <person name="Rohde M."/>
            <person name="Galperin M.Y."/>
            <person name="Jogler C."/>
        </authorList>
    </citation>
    <scope>NUCLEOTIDE SEQUENCE [LARGE SCALE GENOMIC DNA]</scope>
    <source>
        <strain evidence="3 4">Pla52n</strain>
    </source>
</reference>
<name>A0A5C6ASQ6_9BACT</name>
<keyword evidence="2" id="KW-1133">Transmembrane helix</keyword>
<organism evidence="3 4">
    <name type="scientific">Stieleria varia</name>
    <dbReference type="NCBI Taxonomy" id="2528005"/>
    <lineage>
        <taxon>Bacteria</taxon>
        <taxon>Pseudomonadati</taxon>
        <taxon>Planctomycetota</taxon>
        <taxon>Planctomycetia</taxon>
        <taxon>Pirellulales</taxon>
        <taxon>Pirellulaceae</taxon>
        <taxon>Stieleria</taxon>
    </lineage>
</organism>
<protein>
    <submittedName>
        <fullName evidence="3">Uncharacterized protein</fullName>
    </submittedName>
</protein>
<comment type="caution">
    <text evidence="3">The sequence shown here is derived from an EMBL/GenBank/DDBJ whole genome shotgun (WGS) entry which is preliminary data.</text>
</comment>
<evidence type="ECO:0000313" key="4">
    <source>
        <dbReference type="Proteomes" id="UP000320176"/>
    </source>
</evidence>
<feature type="transmembrane region" description="Helical" evidence="2">
    <location>
        <begin position="76"/>
        <end position="95"/>
    </location>
</feature>
<dbReference type="EMBL" id="SJPN01000005">
    <property type="protein sequence ID" value="TWU01224.1"/>
    <property type="molecule type" value="Genomic_DNA"/>
</dbReference>
<evidence type="ECO:0000313" key="3">
    <source>
        <dbReference type="EMBL" id="TWU01224.1"/>
    </source>
</evidence>